<dbReference type="InterPro" id="IPR011059">
    <property type="entry name" value="Metal-dep_hydrolase_composite"/>
</dbReference>
<dbReference type="SUPFAM" id="SSF51338">
    <property type="entry name" value="Composite domain of metallo-dependent hydrolases"/>
    <property type="match status" value="1"/>
</dbReference>
<accession>A0A2T0N7T5</accession>
<evidence type="ECO:0000313" key="3">
    <source>
        <dbReference type="Proteomes" id="UP000238312"/>
    </source>
</evidence>
<evidence type="ECO:0000259" key="1">
    <source>
        <dbReference type="Pfam" id="PF01979"/>
    </source>
</evidence>
<reference evidence="2 3" key="1">
    <citation type="submission" date="2018-03" db="EMBL/GenBank/DDBJ databases">
        <title>Genomic Encyclopedia of Type Strains, Phase III (KMG-III): the genomes of soil and plant-associated and newly described type strains.</title>
        <authorList>
            <person name="Whitman W."/>
        </authorList>
    </citation>
    <scope>NUCLEOTIDE SEQUENCE [LARGE SCALE GENOMIC DNA]</scope>
    <source>
        <strain evidence="2 3">CGMCC 4.7104</strain>
    </source>
</reference>
<dbReference type="GO" id="GO:0016810">
    <property type="term" value="F:hydrolase activity, acting on carbon-nitrogen (but not peptide) bonds"/>
    <property type="evidence" value="ECO:0007669"/>
    <property type="project" value="InterPro"/>
</dbReference>
<dbReference type="InterPro" id="IPR051781">
    <property type="entry name" value="Metallo-dep_Hydrolase"/>
</dbReference>
<dbReference type="SUPFAM" id="SSF51556">
    <property type="entry name" value="Metallo-dependent hydrolases"/>
    <property type="match status" value="1"/>
</dbReference>
<dbReference type="Proteomes" id="UP000238312">
    <property type="component" value="Unassembled WGS sequence"/>
</dbReference>
<keyword evidence="2" id="KW-0378">Hydrolase</keyword>
<protein>
    <submittedName>
        <fullName evidence="2">Imidazolonepropionase-like amidohydrolase</fullName>
    </submittedName>
</protein>
<proteinExistence type="predicted"/>
<name>A0A2T0N7T5_9ACTN</name>
<evidence type="ECO:0000313" key="2">
    <source>
        <dbReference type="EMBL" id="PRX68636.1"/>
    </source>
</evidence>
<dbReference type="RefSeq" id="WP_106236956.1">
    <property type="nucleotide sequence ID" value="NZ_PVNG01000003.1"/>
</dbReference>
<feature type="domain" description="Amidohydrolase-related" evidence="1">
    <location>
        <begin position="62"/>
        <end position="397"/>
    </location>
</feature>
<dbReference type="InterPro" id="IPR032466">
    <property type="entry name" value="Metal_Hydrolase"/>
</dbReference>
<keyword evidence="3" id="KW-1185">Reference proteome</keyword>
<comment type="caution">
    <text evidence="2">The sequence shown here is derived from an EMBL/GenBank/DDBJ whole genome shotgun (WGS) entry which is preliminary data.</text>
</comment>
<dbReference type="PANTHER" id="PTHR43135">
    <property type="entry name" value="ALPHA-D-RIBOSE 1-METHYLPHOSPHONATE 5-TRIPHOSPHATE DIPHOSPHATASE"/>
    <property type="match status" value="1"/>
</dbReference>
<dbReference type="Gene3D" id="2.30.40.10">
    <property type="entry name" value="Urease, subunit C, domain 1"/>
    <property type="match status" value="1"/>
</dbReference>
<dbReference type="AlphaFoldDB" id="A0A2T0N7T5"/>
<organism evidence="2 3">
    <name type="scientific">Nonomuraea fuscirosea</name>
    <dbReference type="NCBI Taxonomy" id="1291556"/>
    <lineage>
        <taxon>Bacteria</taxon>
        <taxon>Bacillati</taxon>
        <taxon>Actinomycetota</taxon>
        <taxon>Actinomycetes</taxon>
        <taxon>Streptosporangiales</taxon>
        <taxon>Streptosporangiaceae</taxon>
        <taxon>Nonomuraea</taxon>
    </lineage>
</organism>
<dbReference type="InterPro" id="IPR006680">
    <property type="entry name" value="Amidohydro-rel"/>
</dbReference>
<dbReference type="PANTHER" id="PTHR43135:SF3">
    <property type="entry name" value="ALPHA-D-RIBOSE 1-METHYLPHOSPHONATE 5-TRIPHOSPHATE DIPHOSPHATASE"/>
    <property type="match status" value="1"/>
</dbReference>
<dbReference type="Gene3D" id="3.20.20.140">
    <property type="entry name" value="Metal-dependent hydrolases"/>
    <property type="match status" value="1"/>
</dbReference>
<dbReference type="EMBL" id="PVNG01000003">
    <property type="protein sequence ID" value="PRX68636.1"/>
    <property type="molecule type" value="Genomic_DNA"/>
</dbReference>
<gene>
    <name evidence="2" type="ORF">B0I32_103598</name>
</gene>
<sequence>MNTSSPRSGRLTVLRAAWLYDGVSPALTPDPVLLLVGGVIAAVGPPGGVPEGADVVDLGAATLLPGLIDTHVHLAFDASADPVGNLAGRDAAAALAAMAAAARRAARGGVTTVRDLGDRDYLTLALRRAAASDHSLPTIVAAGPPITTPRGHCHYLGGTAAGVSGVTAAVRERAERGVDVVKIMASGGHLTPGTRPELPQFTPEELQAAVVEAHRHGLPVTAHAHGVQAVADAVAAGVDGLEHVSFMTAGGVDPAPDDLVKTIARSGIALGITLGAAPVEGAGLPPAIAAAMPALMANARRLHRAGARIVAGTDAGIAPIKPPDVLRWAVGELPGIGLTSAEALHAATRLAAEVCGLGERKGRLAPGYDADVLAVDGDPLRDLAALHRIRAVYVRGERLGAFREKR</sequence>
<dbReference type="OrthoDB" id="3514520at2"/>
<dbReference type="Pfam" id="PF01979">
    <property type="entry name" value="Amidohydro_1"/>
    <property type="match status" value="1"/>
</dbReference>
<dbReference type="SMR" id="A0A2T0N7T5"/>